<keyword evidence="1" id="KW-0548">Nucleotidyltransferase</keyword>
<keyword evidence="1" id="KW-0696">RNA-directed RNA polymerase</keyword>
<dbReference type="STRING" id="246404.A0A507DWP2"/>
<evidence type="ECO:0000256" key="1">
    <source>
        <dbReference type="RuleBase" id="RU363098"/>
    </source>
</evidence>
<dbReference type="GO" id="GO:0003723">
    <property type="term" value="F:RNA binding"/>
    <property type="evidence" value="ECO:0007669"/>
    <property type="project" value="UniProtKB-KW"/>
</dbReference>
<reference evidence="3 4" key="1">
    <citation type="journal article" date="2019" name="Sci. Rep.">
        <title>Comparative genomics of chytrid fungi reveal insights into the obligate biotrophic and pathogenic lifestyle of Synchytrium endobioticum.</title>
        <authorList>
            <person name="van de Vossenberg B.T.L.H."/>
            <person name="Warris S."/>
            <person name="Nguyen H.D.T."/>
            <person name="van Gent-Pelzer M.P.E."/>
            <person name="Joly D.L."/>
            <person name="van de Geest H.C."/>
            <person name="Bonants P.J.M."/>
            <person name="Smith D.S."/>
            <person name="Levesque C.A."/>
            <person name="van der Lee T.A.J."/>
        </authorList>
    </citation>
    <scope>NUCLEOTIDE SEQUENCE [LARGE SCALE GENOMIC DNA]</scope>
    <source>
        <strain evidence="3 4">CBS 675.73</strain>
    </source>
</reference>
<dbReference type="EMBL" id="QEAP01000812">
    <property type="protein sequence ID" value="TPX56199.1"/>
    <property type="molecule type" value="Genomic_DNA"/>
</dbReference>
<name>A0A507DWP2_9FUNG</name>
<protein>
    <recommendedName>
        <fullName evidence="1">RNA-dependent RNA polymerase</fullName>
        <ecNumber evidence="1">2.7.7.48</ecNumber>
    </recommendedName>
</protein>
<dbReference type="Pfam" id="PF05183">
    <property type="entry name" value="RdRP"/>
    <property type="match status" value="1"/>
</dbReference>
<keyword evidence="1" id="KW-0694">RNA-binding</keyword>
<keyword evidence="1" id="KW-0808">Transferase</keyword>
<comment type="catalytic activity">
    <reaction evidence="1">
        <text>RNA(n) + a ribonucleoside 5'-triphosphate = RNA(n+1) + diphosphate</text>
        <dbReference type="Rhea" id="RHEA:21248"/>
        <dbReference type="Rhea" id="RHEA-COMP:14527"/>
        <dbReference type="Rhea" id="RHEA-COMP:17342"/>
        <dbReference type="ChEBI" id="CHEBI:33019"/>
        <dbReference type="ChEBI" id="CHEBI:61557"/>
        <dbReference type="ChEBI" id="CHEBI:140395"/>
        <dbReference type="EC" id="2.7.7.48"/>
    </reaction>
</comment>
<accession>A0A507DWP2</accession>
<evidence type="ECO:0000259" key="2">
    <source>
        <dbReference type="Pfam" id="PF05183"/>
    </source>
</evidence>
<feature type="domain" description="RDRP core" evidence="2">
    <location>
        <begin position="175"/>
        <end position="759"/>
    </location>
</feature>
<proteinExistence type="inferred from homology"/>
<sequence length="921" mass="103873">MQNLMFDAWEIERAMRGLQLGGSHRMGRQRHELSTEASSALARLNLRIAMQLMALHSEMHSGLRKKVWTDDEERIDDVFIEFVGFVGGKIKDTRTVSLLRRDRQDNSDTDTAAILLQVRGEVKIHLLRSSKKLNASTLIASLKDFWTRSASAFYPAKNWRIESPQYCSLFTLRISPSSMSLEGPFMDMSNRIIREYARYEHHFVNVAFVAENGSQIGPWVFKNEGADFEYKMKDSLTNGAQLAGRKFKFLAFSNSSLKEGRFLFFHEPEDDTSITVESIRTWMGDFSAIRTPARYAARMGQALTATTPTVDIDDSQVKMHHPDVKRNGYTFSDGVGTVSKDLARVIWDSLRVGRRALSALPPPDVDENESNVPSAFQIRFGGAKGMVSVDARLRGKQMCVRDSMTKFNSPNCKVLEVADYASPTMARPAHLNRQVILILENLGVPNSVFLRLQRDSIKDLSLMRTDVGKLVSMAGKMSHFGNFVRLISKNDDDIHGWISNEFIQHCLDHVRNFLLKEIKYRARIKIPNGWTLFGILDETGILKEGQVFVNVVGVLDSKDSGPPQRILKGQVVVYRNPCVHPGDIQFATAVDVPQLHHLRNVIVFSQHGNRDLPSQLAGGDLDGDQFSVFENRSLFPTAVCIPAAYTARPEKIHPHAVTINDVIAFIIYFLKNNNLGVLSKRHMAVADSAPGGPRNPGCIHLAELCSIAVDFAKSGIPAVVTSETPSFKQKPDFMRPANESSNYNRYYNSDKVMGHMFRDPELNSAIHNAEFSVAQPSNRIQRRDPLWDFILESAPEDWKDSIPLARELHASYIWQVYEITSYCDPVLSEMDLWTGCIDMSHRAYYRTHFNFDAWAKDQYGALMMRMQKQMMRDADDESVRKLAAACYHVAMQEKKPASETGDDGLAGTGGVFGFILFHHLL</sequence>
<dbReference type="PANTHER" id="PTHR23079:SF17">
    <property type="entry name" value="RNA-DEPENDENT RNA POLYMERASE"/>
    <property type="match status" value="1"/>
</dbReference>
<dbReference type="GO" id="GO:0030422">
    <property type="term" value="P:siRNA processing"/>
    <property type="evidence" value="ECO:0007669"/>
    <property type="project" value="TreeGrafter"/>
</dbReference>
<keyword evidence="4" id="KW-1185">Reference proteome</keyword>
<dbReference type="InterPro" id="IPR007855">
    <property type="entry name" value="RDRP"/>
</dbReference>
<evidence type="ECO:0000313" key="4">
    <source>
        <dbReference type="Proteomes" id="UP000320333"/>
    </source>
</evidence>
<comment type="similarity">
    <text evidence="1">Belongs to the RdRP family.</text>
</comment>
<dbReference type="Proteomes" id="UP000320333">
    <property type="component" value="Unassembled WGS sequence"/>
</dbReference>
<organism evidence="3 4">
    <name type="scientific">Chytriomyces confervae</name>
    <dbReference type="NCBI Taxonomy" id="246404"/>
    <lineage>
        <taxon>Eukaryota</taxon>
        <taxon>Fungi</taxon>
        <taxon>Fungi incertae sedis</taxon>
        <taxon>Chytridiomycota</taxon>
        <taxon>Chytridiomycota incertae sedis</taxon>
        <taxon>Chytridiomycetes</taxon>
        <taxon>Chytridiales</taxon>
        <taxon>Chytriomycetaceae</taxon>
        <taxon>Chytriomyces</taxon>
    </lineage>
</organism>
<dbReference type="GO" id="GO:0003968">
    <property type="term" value="F:RNA-directed RNA polymerase activity"/>
    <property type="evidence" value="ECO:0007669"/>
    <property type="project" value="UniProtKB-KW"/>
</dbReference>
<evidence type="ECO:0000313" key="3">
    <source>
        <dbReference type="EMBL" id="TPX56199.1"/>
    </source>
</evidence>
<dbReference type="OrthoDB" id="6513042at2759"/>
<gene>
    <name evidence="3" type="ORF">CcCBS67573_g09376</name>
</gene>
<dbReference type="GO" id="GO:0031380">
    <property type="term" value="C:nuclear RNA-directed RNA polymerase complex"/>
    <property type="evidence" value="ECO:0007669"/>
    <property type="project" value="TreeGrafter"/>
</dbReference>
<dbReference type="EC" id="2.7.7.48" evidence="1"/>
<comment type="caution">
    <text evidence="3">The sequence shown here is derived from an EMBL/GenBank/DDBJ whole genome shotgun (WGS) entry which is preliminary data.</text>
</comment>
<dbReference type="PANTHER" id="PTHR23079">
    <property type="entry name" value="RNA-DEPENDENT RNA POLYMERASE"/>
    <property type="match status" value="1"/>
</dbReference>
<dbReference type="AlphaFoldDB" id="A0A507DWP2"/>
<dbReference type="InterPro" id="IPR057596">
    <property type="entry name" value="RDRP_core"/>
</dbReference>